<reference evidence="3" key="1">
    <citation type="submission" date="2017-06" db="EMBL/GenBank/DDBJ databases">
        <title>Capnocytophaga spp. assemblies.</title>
        <authorList>
            <person name="Gulvik C.A."/>
        </authorList>
    </citation>
    <scope>NUCLEOTIDE SEQUENCE [LARGE SCALE GENOMIC DNA]</scope>
    <source>
        <strain evidence="3">H5594</strain>
    </source>
</reference>
<keyword evidence="1" id="KW-0732">Signal</keyword>
<evidence type="ECO:0000313" key="3">
    <source>
        <dbReference type="Proteomes" id="UP000243136"/>
    </source>
</evidence>
<feature type="signal peptide" evidence="1">
    <location>
        <begin position="1"/>
        <end position="23"/>
    </location>
</feature>
<feature type="chain" id="PRO_5012603209" evidence="1">
    <location>
        <begin position="24"/>
        <end position="264"/>
    </location>
</feature>
<evidence type="ECO:0000256" key="1">
    <source>
        <dbReference type="SAM" id="SignalP"/>
    </source>
</evidence>
<gene>
    <name evidence="2" type="ORF">CGC56_07695</name>
</gene>
<dbReference type="RefSeq" id="WP_095917401.1">
    <property type="nucleotide sequence ID" value="NZ_CP022388.1"/>
</dbReference>
<dbReference type="Proteomes" id="UP000243136">
    <property type="component" value="Chromosome"/>
</dbReference>
<organism evidence="2 3">
    <name type="scientific">Capnocytophaga canimorsus</name>
    <dbReference type="NCBI Taxonomy" id="28188"/>
    <lineage>
        <taxon>Bacteria</taxon>
        <taxon>Pseudomonadati</taxon>
        <taxon>Bacteroidota</taxon>
        <taxon>Flavobacteriia</taxon>
        <taxon>Flavobacteriales</taxon>
        <taxon>Flavobacteriaceae</taxon>
        <taxon>Capnocytophaga</taxon>
    </lineage>
</organism>
<proteinExistence type="predicted"/>
<dbReference type="PROSITE" id="PS51257">
    <property type="entry name" value="PROKAR_LIPOPROTEIN"/>
    <property type="match status" value="1"/>
</dbReference>
<name>A0A250G728_9FLAO</name>
<dbReference type="AlphaFoldDB" id="A0A250G728"/>
<dbReference type="EMBL" id="CP022388">
    <property type="protein sequence ID" value="ATA92046.1"/>
    <property type="molecule type" value="Genomic_DNA"/>
</dbReference>
<accession>A0A250G728</accession>
<evidence type="ECO:0000313" key="2">
    <source>
        <dbReference type="EMBL" id="ATA92046.1"/>
    </source>
</evidence>
<sequence length="264" mass="31111">MKKYISMLLVFCMALLSCSKDNTDDNPNTYRAVIKQNFKDPFKNPENIQVEDYVPYTITITDSKDDQNVEYRLISVRENQYYHQTIWKDFGFYLVANDQSPFDVEQKHISFYKKGTHTFYIRPFVPGTFKHTYYLQKLINGKEMGDKIKLTNEFNAVKINVDEGKIWRGFNVPVSTYYYIHVDAGQEQTDNYLQTPQGGDILHTMIIDGKKYEGYPQHRDNRYYFQNADVKPKLGTISLLKLTIQVEGLPDFIIEYHNVKHNFN</sequence>
<protein>
    <submittedName>
        <fullName evidence="2">Uncharacterized protein</fullName>
    </submittedName>
</protein>